<dbReference type="GO" id="GO:0044173">
    <property type="term" value="C:host cell endoplasmic reticulum-Golgi intermediate compartment membrane"/>
    <property type="evidence" value="ECO:0007669"/>
    <property type="project" value="UniProtKB-SubCell"/>
</dbReference>
<dbReference type="Gene3D" id="1.20.5.300">
    <property type="match status" value="2"/>
</dbReference>
<evidence type="ECO:0000256" key="25">
    <source>
        <dbReference type="SAM" id="Phobius"/>
    </source>
</evidence>
<proteinExistence type="inferred from homology"/>
<dbReference type="InterPro" id="IPR002552">
    <property type="entry name" value="Spike_S2_CoV"/>
</dbReference>
<dbReference type="CDD" id="cd22380">
    <property type="entry name" value="HKU1-CoV-like_Spike_SD1-2_S1-S2_S2"/>
    <property type="match status" value="1"/>
</dbReference>
<evidence type="ECO:0000256" key="14">
    <source>
        <dbReference type="ARBA" id="ARBA00022879"/>
    </source>
</evidence>
<evidence type="ECO:0000256" key="24">
    <source>
        <dbReference type="SAM" id="Coils"/>
    </source>
</evidence>
<keyword evidence="6" id="KW-1032">Host cell membrane</keyword>
<dbReference type="CDD" id="cd21625">
    <property type="entry name" value="MHV-like_Spike_S1_NTD"/>
    <property type="match status" value="1"/>
</dbReference>
<evidence type="ECO:0000259" key="27">
    <source>
        <dbReference type="PROSITE" id="PS51922"/>
    </source>
</evidence>
<dbReference type="GO" id="GO:0075509">
    <property type="term" value="P:endocytosis involved in viral entry into host cell"/>
    <property type="evidence" value="ECO:0007669"/>
    <property type="project" value="InterPro"/>
</dbReference>
<dbReference type="SUPFAM" id="SSF111474">
    <property type="entry name" value="Coronavirus S2 glycoprotein"/>
    <property type="match status" value="2"/>
</dbReference>
<dbReference type="PROSITE" id="PS51921">
    <property type="entry name" value="BCOV_S1_CTD"/>
    <property type="match status" value="1"/>
</dbReference>
<keyword evidence="20" id="KW-1015">Disulfide bond</keyword>
<keyword evidence="15 25" id="KW-1133">Transmembrane helix</keyword>
<feature type="domain" description="BetaCoV S1-CTD" evidence="26">
    <location>
        <begin position="330"/>
        <end position="616"/>
    </location>
</feature>
<dbReference type="InterPro" id="IPR043002">
    <property type="entry name" value="Spike_N_sf"/>
</dbReference>
<evidence type="ECO:0000256" key="21">
    <source>
        <dbReference type="ARBA" id="ARBA00023180"/>
    </source>
</evidence>
<dbReference type="Pfam" id="PF19209">
    <property type="entry name" value="CoV_S1_C"/>
    <property type="match status" value="1"/>
</dbReference>
<keyword evidence="9 25" id="KW-0812">Transmembrane</keyword>
<dbReference type="PROSITE" id="PS51922">
    <property type="entry name" value="BCOV_S1_NTD"/>
    <property type="match status" value="1"/>
</dbReference>
<keyword evidence="13" id="KW-1043">Host membrane</keyword>
<evidence type="ECO:0000256" key="11">
    <source>
        <dbReference type="ARBA" id="ARBA00022804"/>
    </source>
</evidence>
<feature type="transmembrane region" description="Helical" evidence="25">
    <location>
        <begin position="1315"/>
        <end position="1338"/>
    </location>
</feature>
<dbReference type="FunFam" id="1.20.5.300:FF:000003">
    <property type="entry name" value="Spike glycoprotein"/>
    <property type="match status" value="1"/>
</dbReference>
<evidence type="ECO:0000259" key="28">
    <source>
        <dbReference type="PROSITE" id="PS51923"/>
    </source>
</evidence>
<evidence type="ECO:0000256" key="1">
    <source>
        <dbReference type="ARBA" id="ARBA00004372"/>
    </source>
</evidence>
<dbReference type="InterPro" id="IPR044873">
    <property type="entry name" value="Spike_S2_CoV_HR1"/>
</dbReference>
<feature type="domain" description="BetaCoV S1-NTD" evidence="27">
    <location>
        <begin position="16"/>
        <end position="299"/>
    </location>
</feature>
<dbReference type="FunFam" id="2.60.120.960:FF:000002">
    <property type="entry name" value="Spike glycoprotein"/>
    <property type="match status" value="1"/>
</dbReference>
<evidence type="ECO:0000256" key="9">
    <source>
        <dbReference type="ARBA" id="ARBA00022692"/>
    </source>
</evidence>
<dbReference type="GO" id="GO:0019031">
    <property type="term" value="C:viral envelope"/>
    <property type="evidence" value="ECO:0007669"/>
    <property type="project" value="UniProtKB-KW"/>
</dbReference>
<keyword evidence="22" id="KW-0449">Lipoprotein</keyword>
<dbReference type="EMBL" id="KY370044">
    <property type="protein sequence ID" value="ATP66733.1"/>
    <property type="molecule type" value="Genomic_RNA"/>
</dbReference>
<feature type="domain" description="Coronavirus spike (S) glycoprotein S2 subunit heptad repeat 1 (HR1) region profile" evidence="28">
    <location>
        <begin position="997"/>
        <end position="1102"/>
    </location>
</feature>
<dbReference type="PROSITE" id="PS51924">
    <property type="entry name" value="COV_S2_HR2"/>
    <property type="match status" value="1"/>
</dbReference>
<keyword evidence="4" id="KW-1168">Fusion of virus membrane with host membrane</keyword>
<dbReference type="GO" id="GO:0016020">
    <property type="term" value="C:membrane"/>
    <property type="evidence" value="ECO:0007669"/>
    <property type="project" value="InterPro"/>
</dbReference>
<evidence type="ECO:0000256" key="5">
    <source>
        <dbReference type="ARBA" id="ARBA00022510"/>
    </source>
</evidence>
<evidence type="ECO:0000256" key="2">
    <source>
        <dbReference type="ARBA" id="ARBA00004402"/>
    </source>
</evidence>
<dbReference type="InterPro" id="IPR042578">
    <property type="entry name" value="BETA_CORONA_SPIKE"/>
</dbReference>
<dbReference type="Pfam" id="PF09408">
    <property type="entry name" value="bCoV_S1_RBD"/>
    <property type="match status" value="1"/>
</dbReference>
<evidence type="ECO:0000259" key="26">
    <source>
        <dbReference type="PROSITE" id="PS51921"/>
    </source>
</evidence>
<dbReference type="Pfam" id="PF01601">
    <property type="entry name" value="CoV_S2"/>
    <property type="match status" value="1"/>
</dbReference>
<evidence type="ECO:0000256" key="6">
    <source>
        <dbReference type="ARBA" id="ARBA00022511"/>
    </source>
</evidence>
<evidence type="ECO:0000256" key="20">
    <source>
        <dbReference type="ARBA" id="ARBA00023157"/>
    </source>
</evidence>
<keyword evidence="23" id="KW-1160">Virus entry into host cell</keyword>
<keyword evidence="11" id="KW-1161">Viral attachment to host cell</keyword>
<keyword evidence="8" id="KW-1162">Viral penetration into host cytoplasm</keyword>
<evidence type="ECO:0000256" key="13">
    <source>
        <dbReference type="ARBA" id="ARBA00022870"/>
    </source>
</evidence>
<dbReference type="GO" id="GO:0046813">
    <property type="term" value="P:receptor-mediated virion attachment to host cell"/>
    <property type="evidence" value="ECO:0007669"/>
    <property type="project" value="InterPro"/>
</dbReference>
<dbReference type="GO" id="GO:0055036">
    <property type="term" value="C:virion membrane"/>
    <property type="evidence" value="ECO:0007669"/>
    <property type="project" value="UniProtKB-SubCell"/>
</dbReference>
<dbReference type="FunFam" id="1.20.5.300:FF:000006">
    <property type="entry name" value="Spike glycoprotein"/>
    <property type="match status" value="1"/>
</dbReference>
<evidence type="ECO:0000256" key="15">
    <source>
        <dbReference type="ARBA" id="ARBA00022989"/>
    </source>
</evidence>
<sequence>MIIIVLLMSLPLAVARIGDLTCTTMHINDVDSGVPSISTETVDVSQGLGTYYVLNRVYLNTTLVLSGYYPTAGSTFRNMQLKATQLLSTKWYLPPFLSEFNDGIFAKVKVTKVEKDGVNYPVFNTIVMGTTFVNTTYTIVVEPFTDVVGTTVNGYLSISVCQYTMCEYPNTVCHSNLGNQRVRLWHWDTTVVPCLYQKNVTFDVNADWLYFHFFQDGGTFYAYFTDQGSVTTLLFNVYIGTVISQYYVMPLACNSPAKLEYWTTPLSKRQYLLAFNERGVITNAVDCASDYMSEIQCGTQSIRPKTGVYELTGYTVQPIADVYRRIPDLPDCQIEEWLGANTVPSPINWERKTFSGCNFNMSRLLDLVQASSFTCNNIDASKLSSICFGSITIDKFAIPNSRRVDLQLGSTGYIQNFNYRMDGAATSCQLYYSLPQADITVTKTNPSGWNRRYGFVEFKPTNADAGSAYGKHDAVYAKQCFNVPTTFCPCKTGCPPGTNDRPVVVTKPTGGALYDCPGDPMYESSASQCMQHKVTVGVGQHCPGIGIVEDNCAASLPGSSSFYCSCSNEQYSAGNDQQYHYAWSGAAADSCLSNGRCNIFANILLNNVNSGSTCAIDLQRPNTDIFVGVCVNYDLYGITGQGIFTEVTADYYNSWQNLLYDSNGNLYGFKDYLTNRTFMIRSCYSGRVSAAYHSDASEPALLYRNLKCSYVFNNTISRTANPVNYFDSYLGCVVNADNNTASVIGTCDLTMGSGYCVDYQSQSTRRARRAVDAPTSTGYRLTNFEPFTAKLVDDSVEPVGGLYEIQIPSEFTIGNVEEFIQTNSPKVTIDCAAFVCGDYAACREQLVEYGSFCDNINAILNEVNELLDTSQMQVAGSLMNGVTLSSRLADGVDFSVDDINFSPVLGCLGSECNSPTVSSRSAIEDLLFDKVKLSDVGFMEAYNNCSKGNEMRDLICVQSFNGIKVLPPVLSENQIAGYTTAATAASLFPPWTAAAGVPFYLNVQYRINGLGVTMDVLSQNQKMIANAFNNALGAIQDGFDATNSALAKIQAVVNANAEALNNLLGQLSNRFGAISSSLQEILSRLDALEAQVQIDRLINGRLTALNAYVAQQLSDITLVKFSASQAIEKVNECVKSQSLRINFCGSGNHILSLVQNAPYGLYFIHFSYVPTAYVTAHVSPGLCIAGDRGIAPKNGYFIHVNDEWKFTGSGYYHPEEITEKNVVVMSSCAVNYTKAPEVMLNTSIPSLPDFKEELDQWFKNQTSIAPDLSLDYINVTFLDLQDEMDRLQEAIRVLNDSYINLKEIGTYEMYVKWPWYVWLLIGLAGVAVAVLLFFICCCTGCGSSCFKKCHGCCDEYGGHQELVIKTSHDD</sequence>
<dbReference type="InterPro" id="IPR043473">
    <property type="entry name" value="S2_sf_CoV"/>
</dbReference>
<dbReference type="InterPro" id="IPR044874">
    <property type="entry name" value="Spike_S2_CoV_HR2"/>
</dbReference>
<keyword evidence="10" id="KW-0732">Signal</keyword>
<keyword evidence="21" id="KW-0325">Glycoprotein</keyword>
<reference evidence="30" key="1">
    <citation type="journal article" date="2018" name="Microbiome">
        <title>Comparative analysis of rodent and small mammal viromes to better understand the wildlife origin of emerging infectious diseases.</title>
        <authorList>
            <person name="Wu Z."/>
            <person name="Lu L."/>
            <person name="Du J."/>
            <person name="Yang L."/>
            <person name="Ren X."/>
            <person name="Liu B."/>
            <person name="Jiang J."/>
            <person name="Yang J."/>
            <person name="Dong J."/>
            <person name="Sun L."/>
            <person name="Zhu Y."/>
            <person name="Li Y."/>
            <person name="Zheng D."/>
            <person name="Zhang C."/>
            <person name="Su H."/>
            <person name="Zheng Y."/>
            <person name="Zhou H."/>
            <person name="Zhu G."/>
            <person name="Li H."/>
            <person name="Chmura A."/>
            <person name="Yang F."/>
            <person name="Daszak P."/>
            <person name="Wang J."/>
            <person name="Liu Q."/>
            <person name="Jin Q."/>
        </authorList>
    </citation>
    <scope>NUCLEOTIDE SEQUENCE</scope>
    <source>
        <strain evidence="30">RtAs-CoV/IM2014</strain>
    </source>
</reference>
<evidence type="ECO:0000256" key="22">
    <source>
        <dbReference type="ARBA" id="ARBA00023288"/>
    </source>
</evidence>
<protein>
    <submittedName>
        <fullName evidence="30">Spike glycoprotein</fullName>
    </submittedName>
</protein>
<evidence type="ECO:0000256" key="7">
    <source>
        <dbReference type="ARBA" id="ARBA00022581"/>
    </source>
</evidence>
<dbReference type="SUPFAM" id="SSF143587">
    <property type="entry name" value="SARS receptor-binding domain-like"/>
    <property type="match status" value="1"/>
</dbReference>
<accession>A0A2H4MZ26</accession>
<evidence type="ECO:0000256" key="10">
    <source>
        <dbReference type="ARBA" id="ARBA00022729"/>
    </source>
</evidence>
<name>A0A2H4MZ26_9NIDO</name>
<keyword evidence="7" id="KW-0945">Host-virus interaction</keyword>
<dbReference type="InterPro" id="IPR018548">
    <property type="entry name" value="Spike_S1_RBD_bCoV"/>
</dbReference>
<keyword evidence="19" id="KW-0564">Palmitate</keyword>
<dbReference type="GO" id="GO:0020002">
    <property type="term" value="C:host cell plasma membrane"/>
    <property type="evidence" value="ECO:0007669"/>
    <property type="project" value="UniProtKB-SubCell"/>
</dbReference>
<evidence type="ECO:0000256" key="4">
    <source>
        <dbReference type="ARBA" id="ARBA00022506"/>
    </source>
</evidence>
<dbReference type="InterPro" id="IPR032500">
    <property type="entry name" value="bCoV_S1_N"/>
</dbReference>
<evidence type="ECO:0000259" key="29">
    <source>
        <dbReference type="PROSITE" id="PS51924"/>
    </source>
</evidence>
<feature type="domain" description="Coronavirus spike (S) glycoprotein S2 subunit heptad repeat 2 (HR2) region profile" evidence="29">
    <location>
        <begin position="1245"/>
        <end position="1326"/>
    </location>
</feature>
<dbReference type="InterPro" id="IPR036326">
    <property type="entry name" value="Spike_S1_RBD_sf_bCoV"/>
</dbReference>
<evidence type="ECO:0000256" key="8">
    <source>
        <dbReference type="ARBA" id="ARBA00022595"/>
    </source>
</evidence>
<dbReference type="GO" id="GO:0019064">
    <property type="term" value="P:fusion of virus membrane with host plasma membrane"/>
    <property type="evidence" value="ECO:0007669"/>
    <property type="project" value="InterPro"/>
</dbReference>
<dbReference type="GO" id="GO:0039654">
    <property type="term" value="P:fusion of virus membrane with host endosome membrane"/>
    <property type="evidence" value="ECO:0007669"/>
    <property type="project" value="UniProtKB-KW"/>
</dbReference>
<keyword evidence="16" id="KW-0843">Virulence</keyword>
<keyword evidence="14" id="KW-0261">Viral envelope protein</keyword>
<evidence type="ECO:0000256" key="12">
    <source>
        <dbReference type="ARBA" id="ARBA00022844"/>
    </source>
</evidence>
<evidence type="ECO:0000313" key="30">
    <source>
        <dbReference type="EMBL" id="ATP66733.1"/>
    </source>
</evidence>
<evidence type="ECO:0000256" key="18">
    <source>
        <dbReference type="ARBA" id="ARBA00023136"/>
    </source>
</evidence>
<keyword evidence="18 25" id="KW-0472">Membrane</keyword>
<dbReference type="CDD" id="cd21478">
    <property type="entry name" value="HKU1-like_CoV_Spike_S1_RBD"/>
    <property type="match status" value="1"/>
</dbReference>
<dbReference type="InterPro" id="IPR044339">
    <property type="entry name" value="Spike_S1_NTD_MHV-like"/>
</dbReference>
<dbReference type="InterPro" id="IPR043607">
    <property type="entry name" value="CoV_S1_C"/>
</dbReference>
<keyword evidence="5" id="KW-1170">Fusion of virus membrane with host endosomal membrane</keyword>
<dbReference type="HAMAP" id="MF_04099">
    <property type="entry name" value="BETA_CORONA_SPIKE"/>
    <property type="match status" value="1"/>
</dbReference>
<dbReference type="Gene3D" id="3.30.70.1840">
    <property type="match status" value="1"/>
</dbReference>
<dbReference type="PROSITE" id="PS51923">
    <property type="entry name" value="COV_S2_HR1"/>
    <property type="match status" value="1"/>
</dbReference>
<feature type="coiled-coil region" evidence="24">
    <location>
        <begin position="1277"/>
        <end position="1304"/>
    </location>
</feature>
<dbReference type="Pfam" id="PF16451">
    <property type="entry name" value="bCoV_S1_N"/>
    <property type="match status" value="1"/>
</dbReference>
<evidence type="ECO:0000256" key="17">
    <source>
        <dbReference type="ARBA" id="ARBA00023054"/>
    </source>
</evidence>
<evidence type="ECO:0000256" key="3">
    <source>
        <dbReference type="ARBA" id="ARBA00004563"/>
    </source>
</evidence>
<evidence type="ECO:0000256" key="19">
    <source>
        <dbReference type="ARBA" id="ARBA00023139"/>
    </source>
</evidence>
<evidence type="ECO:0000256" key="23">
    <source>
        <dbReference type="ARBA" id="ARBA00023296"/>
    </source>
</evidence>
<comment type="subcellular location">
    <subcellularLocation>
        <location evidence="2">Host cell membrane</location>
        <topology evidence="2">Single-pass type I membrane protein</topology>
    </subcellularLocation>
    <subcellularLocation>
        <location evidence="1">Host endoplasmic reticulum-Golgi intermediate compartment membrane</location>
        <topology evidence="1">Single-pass type I membrane protein</topology>
    </subcellularLocation>
    <subcellularLocation>
        <location evidence="3">Virion membrane</location>
        <topology evidence="3">Single-pass type I membrane protein</topology>
    </subcellularLocation>
</comment>
<dbReference type="Gene3D" id="2.60.120.960">
    <property type="entry name" value="Spike glycoprotein, N-terminal domain"/>
    <property type="match status" value="1"/>
</dbReference>
<organism evidence="30">
    <name type="scientific">Rodent coronavirus</name>
    <dbReference type="NCBI Taxonomy" id="2050018"/>
    <lineage>
        <taxon>Viruses</taxon>
        <taxon>Riboviria</taxon>
        <taxon>Orthornavirae</taxon>
        <taxon>Pisuviricota</taxon>
        <taxon>Pisoniviricetes</taxon>
        <taxon>Nidovirales</taxon>
        <taxon>Cornidovirineae</taxon>
        <taxon>Coronaviridae</taxon>
        <taxon>Coronavirinae</taxon>
    </lineage>
</organism>
<keyword evidence="17 24" id="KW-0175">Coiled coil</keyword>
<keyword evidence="12" id="KW-0946">Virion</keyword>
<evidence type="ECO:0000256" key="16">
    <source>
        <dbReference type="ARBA" id="ARBA00023026"/>
    </source>
</evidence>